<evidence type="ECO:0000313" key="2">
    <source>
        <dbReference type="EMBL" id="CAH2277818.1"/>
    </source>
</evidence>
<dbReference type="Proteomes" id="UP001295444">
    <property type="component" value="Chromosome 03"/>
</dbReference>
<accession>A0AAD1RT54</accession>
<sequence length="128" mass="14403">MPKHPTSPRTVPDIRLHGCMDSRPPASADVKNLRQRRRRQPRTPETEARQAEPPAEVSSATAEPSPPKRPKNARKTETRGSQRQEDCGPMSSREQQARIAKPRGTGEEWRPDMRITKMNGTEEGEEGV</sequence>
<evidence type="ECO:0000313" key="3">
    <source>
        <dbReference type="Proteomes" id="UP001295444"/>
    </source>
</evidence>
<gene>
    <name evidence="2" type="ORF">PECUL_23A015704</name>
</gene>
<feature type="compositionally biased region" description="Basic and acidic residues" evidence="1">
    <location>
        <begin position="104"/>
        <end position="115"/>
    </location>
</feature>
<name>A0AAD1RT54_PELCU</name>
<organism evidence="2 3">
    <name type="scientific">Pelobates cultripes</name>
    <name type="common">Western spadefoot toad</name>
    <dbReference type="NCBI Taxonomy" id="61616"/>
    <lineage>
        <taxon>Eukaryota</taxon>
        <taxon>Metazoa</taxon>
        <taxon>Chordata</taxon>
        <taxon>Craniata</taxon>
        <taxon>Vertebrata</taxon>
        <taxon>Euteleostomi</taxon>
        <taxon>Amphibia</taxon>
        <taxon>Batrachia</taxon>
        <taxon>Anura</taxon>
        <taxon>Pelobatoidea</taxon>
        <taxon>Pelobatidae</taxon>
        <taxon>Pelobates</taxon>
    </lineage>
</organism>
<evidence type="ECO:0000256" key="1">
    <source>
        <dbReference type="SAM" id="MobiDB-lite"/>
    </source>
</evidence>
<reference evidence="2" key="1">
    <citation type="submission" date="2022-03" db="EMBL/GenBank/DDBJ databases">
        <authorList>
            <person name="Alioto T."/>
            <person name="Alioto T."/>
            <person name="Gomez Garrido J."/>
        </authorList>
    </citation>
    <scope>NUCLEOTIDE SEQUENCE</scope>
</reference>
<feature type="region of interest" description="Disordered" evidence="1">
    <location>
        <begin position="1"/>
        <end position="128"/>
    </location>
</feature>
<feature type="compositionally biased region" description="Basic and acidic residues" evidence="1">
    <location>
        <begin position="74"/>
        <end position="86"/>
    </location>
</feature>
<dbReference type="EMBL" id="OW240914">
    <property type="protein sequence ID" value="CAH2277818.1"/>
    <property type="molecule type" value="Genomic_DNA"/>
</dbReference>
<dbReference type="AlphaFoldDB" id="A0AAD1RT54"/>
<proteinExistence type="predicted"/>
<keyword evidence="3" id="KW-1185">Reference proteome</keyword>
<protein>
    <submittedName>
        <fullName evidence="2">Uncharacterized protein</fullName>
    </submittedName>
</protein>